<dbReference type="GO" id="GO:0031965">
    <property type="term" value="C:nuclear membrane"/>
    <property type="evidence" value="ECO:0007669"/>
    <property type="project" value="UniProtKB-SubCell"/>
</dbReference>
<dbReference type="GO" id="GO:0023041">
    <property type="term" value="P:neuronal signal transduction"/>
    <property type="evidence" value="ECO:0007669"/>
    <property type="project" value="InterPro"/>
</dbReference>
<keyword evidence="5" id="KW-1133">Transmembrane helix</keyword>
<dbReference type="Proteomes" id="UP000292052">
    <property type="component" value="Unassembled WGS sequence"/>
</dbReference>
<evidence type="ECO:0000256" key="5">
    <source>
        <dbReference type="ARBA" id="ARBA00022989"/>
    </source>
</evidence>
<dbReference type="AlphaFoldDB" id="A0A482VPF7"/>
<evidence type="ECO:0000313" key="9">
    <source>
        <dbReference type="EMBL" id="RZC34247.1"/>
    </source>
</evidence>
<organism evidence="9 10">
    <name type="scientific">Asbolus verrucosus</name>
    <name type="common">Desert ironclad beetle</name>
    <dbReference type="NCBI Taxonomy" id="1661398"/>
    <lineage>
        <taxon>Eukaryota</taxon>
        <taxon>Metazoa</taxon>
        <taxon>Ecdysozoa</taxon>
        <taxon>Arthropoda</taxon>
        <taxon>Hexapoda</taxon>
        <taxon>Insecta</taxon>
        <taxon>Pterygota</taxon>
        <taxon>Neoptera</taxon>
        <taxon>Endopterygota</taxon>
        <taxon>Coleoptera</taxon>
        <taxon>Polyphaga</taxon>
        <taxon>Cucujiformia</taxon>
        <taxon>Tenebrionidae</taxon>
        <taxon>Pimeliinae</taxon>
        <taxon>Asbolus</taxon>
    </lineage>
</organism>
<sequence length="797" mass="87102">MSSSSVDNEIPQWKKDLIARLRSQNRRTATAVGRQEQQLCTGPPQRTSAPVGRSVQQPSLTRSGPSEAVAASSRECAVEKCNVLPSSRAMVQERAWGWSSLDSAEEPCRNGKGSDSDSSEDLRYGPGIVNKLRNKYLSLAQRESQVRASILPMRKAASLENILDDDVAGGAAPGGNRLFQTRLNGSNDTAKNVPNRYRNAARGADLKRARSVEAISSSEDHDLHLEVARPKRESLHEEMLIAAKEGSDKPTKIVADNKMLETAPEKPYSHRINRPKRITPIMNEKEKPPVDVVKQAKLIFERRPEQRTKPPQQTGDVAAKVASYKSIIVLAKAAKKPPLKIKPVGLSSDKPKTNGLRLNRTKTNQPEPLKEIEVATPKSPEKSPSLPSPIPDVSRIDIKTPGGEYSLKATSLSETPDLIMTSSPLPAVNSPSFRIAATENFIKEEKRLSGLTESGNDRLRSSIKPVVEDADETTVKKISPINANASNTMTFNFAKTNNCLPTNRNALNTQTPQLQPLKVEINGVNNVETKKSPRADNDIPSPRSPVPAGTPLGGAKPNLTILEIEKNLINTAKTLEQPKIGVSIASVEEVTKIKVPKVKKPPRELENNSIVFKFTDRKDVPDYVHNDGTTRVTKIEKPKVGEGGIILLPGASIDESFTDEDEEIMRSLECPPSPCNVTFINDNILIDGRSSLSQKTKKAKMKISFVEAGPEIFEYPSESSLLIEDAPGAPLTAQIRHSVPSITGSSSLGNYTPKSTEEFQPGVTRSVQNIPTKSENPESIDSPNELILQEVEKPFKI</sequence>
<gene>
    <name evidence="9" type="ORF">BDFB_000906</name>
</gene>
<dbReference type="PANTHER" id="PTHR13289:SF3">
    <property type="entry name" value="BIFOCAL, ISOFORM F"/>
    <property type="match status" value="1"/>
</dbReference>
<keyword evidence="6" id="KW-0472">Membrane</keyword>
<dbReference type="InterPro" id="IPR019130">
    <property type="entry name" value="Macoilin"/>
</dbReference>
<feature type="region of interest" description="Disordered" evidence="8">
    <location>
        <begin position="529"/>
        <end position="554"/>
    </location>
</feature>
<feature type="region of interest" description="Disordered" evidence="8">
    <location>
        <begin position="342"/>
        <end position="368"/>
    </location>
</feature>
<reference evidence="9 10" key="1">
    <citation type="submission" date="2017-03" db="EMBL/GenBank/DDBJ databases">
        <title>Genome of the blue death feigning beetle - Asbolus verrucosus.</title>
        <authorList>
            <person name="Rider S.D."/>
        </authorList>
    </citation>
    <scope>NUCLEOTIDE SEQUENCE [LARGE SCALE GENOMIC DNA]</scope>
    <source>
        <strain evidence="9">Butters</strain>
        <tissue evidence="9">Head and leg muscle</tissue>
    </source>
</reference>
<evidence type="ECO:0000256" key="2">
    <source>
        <dbReference type="ARBA" id="ARBA00004269"/>
    </source>
</evidence>
<evidence type="ECO:0000256" key="6">
    <source>
        <dbReference type="ARBA" id="ARBA00023136"/>
    </source>
</evidence>
<feature type="region of interest" description="Disordered" evidence="8">
    <location>
        <begin position="102"/>
        <end position="124"/>
    </location>
</feature>
<evidence type="ECO:0000256" key="1">
    <source>
        <dbReference type="ARBA" id="ARBA00004232"/>
    </source>
</evidence>
<feature type="compositionally biased region" description="Polar residues" evidence="8">
    <location>
        <begin position="35"/>
        <end position="64"/>
    </location>
</feature>
<dbReference type="GO" id="GO:0006935">
    <property type="term" value="P:chemotaxis"/>
    <property type="evidence" value="ECO:0007669"/>
    <property type="project" value="TreeGrafter"/>
</dbReference>
<evidence type="ECO:0000256" key="4">
    <source>
        <dbReference type="ARBA" id="ARBA00022824"/>
    </source>
</evidence>
<feature type="region of interest" description="Disordered" evidence="8">
    <location>
        <begin position="374"/>
        <end position="393"/>
    </location>
</feature>
<evidence type="ECO:0000313" key="10">
    <source>
        <dbReference type="Proteomes" id="UP000292052"/>
    </source>
</evidence>
<keyword evidence="10" id="KW-1185">Reference proteome</keyword>
<feature type="compositionally biased region" description="Polar residues" evidence="8">
    <location>
        <begin position="743"/>
        <end position="754"/>
    </location>
</feature>
<comment type="subcellular location">
    <subcellularLocation>
        <location evidence="1">Nucleus membrane</location>
        <topology evidence="1">Multi-pass membrane protein</topology>
    </subcellularLocation>
    <subcellularLocation>
        <location evidence="2">Rough endoplasmic reticulum membrane</location>
        <topology evidence="2">Multi-pass membrane protein</topology>
    </subcellularLocation>
</comment>
<evidence type="ECO:0000256" key="7">
    <source>
        <dbReference type="ARBA" id="ARBA00023242"/>
    </source>
</evidence>
<proteinExistence type="predicted"/>
<accession>A0A482VPF7</accession>
<dbReference type="EMBL" id="QDEB01081677">
    <property type="protein sequence ID" value="RZC34247.1"/>
    <property type="molecule type" value="Genomic_DNA"/>
</dbReference>
<dbReference type="PANTHER" id="PTHR13289">
    <property type="entry name" value="PROTEIN PHOSPHATASE 1-BINDING PROTEIN BIFOCAL"/>
    <property type="match status" value="1"/>
</dbReference>
<dbReference type="OrthoDB" id="6517071at2759"/>
<dbReference type="GO" id="GO:0008017">
    <property type="term" value="F:microtubule binding"/>
    <property type="evidence" value="ECO:0007669"/>
    <property type="project" value="TreeGrafter"/>
</dbReference>
<keyword evidence="4" id="KW-0256">Endoplasmic reticulum</keyword>
<feature type="compositionally biased region" description="Basic and acidic residues" evidence="8">
    <location>
        <begin position="106"/>
        <end position="123"/>
    </location>
</feature>
<keyword evidence="3" id="KW-0812">Transmembrane</keyword>
<name>A0A482VPF7_ASBVE</name>
<evidence type="ECO:0000256" key="3">
    <source>
        <dbReference type="ARBA" id="ARBA00022692"/>
    </source>
</evidence>
<protein>
    <submittedName>
        <fullName evidence="9">Uncharacterized protein</fullName>
    </submittedName>
</protein>
<evidence type="ECO:0000256" key="8">
    <source>
        <dbReference type="SAM" id="MobiDB-lite"/>
    </source>
</evidence>
<dbReference type="STRING" id="1661398.A0A482VPF7"/>
<dbReference type="GO" id="GO:0030867">
    <property type="term" value="C:rough endoplasmic reticulum membrane"/>
    <property type="evidence" value="ECO:0007669"/>
    <property type="project" value="UniProtKB-SubCell"/>
</dbReference>
<comment type="caution">
    <text evidence="9">The sequence shown here is derived from an EMBL/GenBank/DDBJ whole genome shotgun (WGS) entry which is preliminary data.</text>
</comment>
<feature type="compositionally biased region" description="Polar residues" evidence="8">
    <location>
        <begin position="763"/>
        <end position="782"/>
    </location>
</feature>
<feature type="region of interest" description="Disordered" evidence="8">
    <location>
        <begin position="24"/>
        <end position="71"/>
    </location>
</feature>
<feature type="region of interest" description="Disordered" evidence="8">
    <location>
        <begin position="743"/>
        <end position="797"/>
    </location>
</feature>
<keyword evidence="7" id="KW-0539">Nucleus</keyword>